<name>C3ZMN9_BRAFL</name>
<protein>
    <submittedName>
        <fullName evidence="1">Uncharacterized protein</fullName>
    </submittedName>
</protein>
<sequence length="208" mass="23598">MVWNCKRTCLHKLSDRKILSILQQDTDTDVKPASQVGDDVKLGDHSAPMWRSKRSVNTITTPYGLVTINLTASAQIPSGVPKDRPDETGGTAVMVFLGRPVLRADVGGVGSRPANRVRLDQSARLDQRVNLDLRARLDHRARLDQRVHLDHRARLDQRVRLEHRARLDQRVHLDQTARLDQKVSLDKGARLDQKVRLDQRGLLDHLEQ</sequence>
<dbReference type="InParanoid" id="C3ZMN9"/>
<gene>
    <name evidence="1" type="ORF">BRAFLDRAFT_97396</name>
</gene>
<evidence type="ECO:0000313" key="1">
    <source>
        <dbReference type="EMBL" id="EEN46249.1"/>
    </source>
</evidence>
<dbReference type="EMBL" id="GG666646">
    <property type="protein sequence ID" value="EEN46249.1"/>
    <property type="molecule type" value="Genomic_DNA"/>
</dbReference>
<accession>C3ZMN9</accession>
<proteinExistence type="predicted"/>
<dbReference type="AlphaFoldDB" id="C3ZMN9"/>
<organism>
    <name type="scientific">Branchiostoma floridae</name>
    <name type="common">Florida lancelet</name>
    <name type="synonym">Amphioxus</name>
    <dbReference type="NCBI Taxonomy" id="7739"/>
    <lineage>
        <taxon>Eukaryota</taxon>
        <taxon>Metazoa</taxon>
        <taxon>Chordata</taxon>
        <taxon>Cephalochordata</taxon>
        <taxon>Leptocardii</taxon>
        <taxon>Amphioxiformes</taxon>
        <taxon>Branchiostomatidae</taxon>
        <taxon>Branchiostoma</taxon>
    </lineage>
</organism>
<reference evidence="1" key="1">
    <citation type="journal article" date="2008" name="Nature">
        <title>The amphioxus genome and the evolution of the chordate karyotype.</title>
        <authorList>
            <consortium name="US DOE Joint Genome Institute (JGI-PGF)"/>
            <person name="Putnam N.H."/>
            <person name="Butts T."/>
            <person name="Ferrier D.E.K."/>
            <person name="Furlong R.F."/>
            <person name="Hellsten U."/>
            <person name="Kawashima T."/>
            <person name="Robinson-Rechavi M."/>
            <person name="Shoguchi E."/>
            <person name="Terry A."/>
            <person name="Yu J.-K."/>
            <person name="Benito-Gutierrez E.L."/>
            <person name="Dubchak I."/>
            <person name="Garcia-Fernandez J."/>
            <person name="Gibson-Brown J.J."/>
            <person name="Grigoriev I.V."/>
            <person name="Horton A.C."/>
            <person name="de Jong P.J."/>
            <person name="Jurka J."/>
            <person name="Kapitonov V.V."/>
            <person name="Kohara Y."/>
            <person name="Kuroki Y."/>
            <person name="Lindquist E."/>
            <person name="Lucas S."/>
            <person name="Osoegawa K."/>
            <person name="Pennacchio L.A."/>
            <person name="Salamov A.A."/>
            <person name="Satou Y."/>
            <person name="Sauka-Spengler T."/>
            <person name="Schmutz J."/>
            <person name="Shin-I T."/>
            <person name="Toyoda A."/>
            <person name="Bronner-Fraser M."/>
            <person name="Fujiyama A."/>
            <person name="Holland L.Z."/>
            <person name="Holland P.W.H."/>
            <person name="Satoh N."/>
            <person name="Rokhsar D.S."/>
        </authorList>
    </citation>
    <scope>NUCLEOTIDE SEQUENCE [LARGE SCALE GENOMIC DNA]</scope>
    <source>
        <strain evidence="1">S238N-H82</strain>
        <tissue evidence="1">Testes</tissue>
    </source>
</reference>